<protein>
    <submittedName>
        <fullName evidence="1">Uncharacterized protein</fullName>
    </submittedName>
</protein>
<organism evidence="1 2">
    <name type="scientific">Pristionchus pacificus</name>
    <name type="common">Parasitic nematode worm</name>
    <dbReference type="NCBI Taxonomy" id="54126"/>
    <lineage>
        <taxon>Eukaryota</taxon>
        <taxon>Metazoa</taxon>
        <taxon>Ecdysozoa</taxon>
        <taxon>Nematoda</taxon>
        <taxon>Chromadorea</taxon>
        <taxon>Rhabditida</taxon>
        <taxon>Rhabditina</taxon>
        <taxon>Diplogasteromorpha</taxon>
        <taxon>Diplogasteroidea</taxon>
        <taxon>Neodiplogasteridae</taxon>
        <taxon>Pristionchus</taxon>
    </lineage>
</organism>
<dbReference type="EnsemblMetazoa" id="PPA21168.1">
    <property type="protein sequence ID" value="PPA21168.1"/>
    <property type="gene ID" value="WBGene00110722"/>
</dbReference>
<evidence type="ECO:0000313" key="2">
    <source>
        <dbReference type="Proteomes" id="UP000005239"/>
    </source>
</evidence>
<accession>A0A2A6CWB4</accession>
<evidence type="ECO:0000313" key="1">
    <source>
        <dbReference type="EnsemblMetazoa" id="PPA21168.1"/>
    </source>
</evidence>
<name>A0A2A6CWB4_PRIPA</name>
<dbReference type="Proteomes" id="UP000005239">
    <property type="component" value="Unassembled WGS sequence"/>
</dbReference>
<dbReference type="AlphaFoldDB" id="A0A2A6CWB4"/>
<sequence length="266" mass="28174">MVSLAKLCLLMHLLTGVDLVVGMCFKEQMPSISSQSRRAVVVPTQPVTNHDNCKEKCWALDTCFAYSYVDAKCALLGDVVKNAMCSVSSKNETTPTPTTPASPPCLSDVAWLKKYNLVLAPSACSAVPDNMSCSDVQCYCLDGQQLVVKAGGTIYTGSSMYCAPEKKWKVLGPTDEATTELFDASALTGACISIPPHPIPSCQCSMPLIRGGQRNGDDLCPGKGVLGWMNENAGGAPPSTSALVCREDGWKSAGKAVKPQKVLCKA</sequence>
<accession>A0A8R1UFJ1</accession>
<proteinExistence type="predicted"/>
<keyword evidence="2" id="KW-1185">Reference proteome</keyword>
<gene>
    <name evidence="1" type="primary">WBGene00110722</name>
</gene>
<reference evidence="1" key="2">
    <citation type="submission" date="2022-06" db="UniProtKB">
        <authorList>
            <consortium name="EnsemblMetazoa"/>
        </authorList>
    </citation>
    <scope>IDENTIFICATION</scope>
    <source>
        <strain evidence="1">PS312</strain>
    </source>
</reference>
<reference evidence="2" key="1">
    <citation type="journal article" date="2008" name="Nat. Genet.">
        <title>The Pristionchus pacificus genome provides a unique perspective on nematode lifestyle and parasitism.</title>
        <authorList>
            <person name="Dieterich C."/>
            <person name="Clifton S.W."/>
            <person name="Schuster L.N."/>
            <person name="Chinwalla A."/>
            <person name="Delehaunty K."/>
            <person name="Dinkelacker I."/>
            <person name="Fulton L."/>
            <person name="Fulton R."/>
            <person name="Godfrey J."/>
            <person name="Minx P."/>
            <person name="Mitreva M."/>
            <person name="Roeseler W."/>
            <person name="Tian H."/>
            <person name="Witte H."/>
            <person name="Yang S.P."/>
            <person name="Wilson R.K."/>
            <person name="Sommer R.J."/>
        </authorList>
    </citation>
    <scope>NUCLEOTIDE SEQUENCE [LARGE SCALE GENOMIC DNA]</scope>
    <source>
        <strain evidence="2">PS312</strain>
    </source>
</reference>